<dbReference type="EMBL" id="JACEIB010000026">
    <property type="protein sequence ID" value="MBA2935656.1"/>
    <property type="molecule type" value="Genomic_DNA"/>
</dbReference>
<comment type="caution">
    <text evidence="2">The sequence shown here is derived from an EMBL/GenBank/DDBJ whole genome shotgun (WGS) entry which is preliminary data.</text>
</comment>
<dbReference type="Proteomes" id="UP000570166">
    <property type="component" value="Unassembled WGS sequence"/>
</dbReference>
<dbReference type="RefSeq" id="WP_181638900.1">
    <property type="nucleotide sequence ID" value="NZ_JACEIB010000026.1"/>
</dbReference>
<dbReference type="AlphaFoldDB" id="A0A838LBZ0"/>
<name>A0A838LBZ0_9SPHN</name>
<keyword evidence="3" id="KW-1185">Reference proteome</keyword>
<accession>A0A838LBZ0</accession>
<protein>
    <submittedName>
        <fullName evidence="2">Uncharacterized protein</fullName>
    </submittedName>
</protein>
<evidence type="ECO:0000313" key="3">
    <source>
        <dbReference type="Proteomes" id="UP000570166"/>
    </source>
</evidence>
<evidence type="ECO:0000256" key="1">
    <source>
        <dbReference type="SAM" id="MobiDB-lite"/>
    </source>
</evidence>
<proteinExistence type="predicted"/>
<sequence>MITANSIIGWFGGQGNKQETKRTQLHPENCMPKSVSGRFDVSAGDRHHGRMSDSPPRRFDPVAPARLELERVREELARTRAIQALLTEREAQLEAWIAEADRLGLGADTAPLPRFPRLGDAPEHRGVGQWEWVRFALLQADQPMEPKAILARIDSEGGPAISRTSLASLLSKREAIGEVEHVGRAWRLALGAL</sequence>
<gene>
    <name evidence="2" type="ORF">HZF05_16350</name>
</gene>
<reference evidence="2 3" key="1">
    <citation type="submission" date="2020-07" db="EMBL/GenBank/DDBJ databases">
        <authorList>
            <person name="Sun Q."/>
        </authorList>
    </citation>
    <scope>NUCLEOTIDE SEQUENCE [LARGE SCALE GENOMIC DNA]</scope>
    <source>
        <strain evidence="2 3">CGMCC 1.13654</strain>
    </source>
</reference>
<feature type="region of interest" description="Disordered" evidence="1">
    <location>
        <begin position="33"/>
        <end position="61"/>
    </location>
</feature>
<evidence type="ECO:0000313" key="2">
    <source>
        <dbReference type="EMBL" id="MBA2935656.1"/>
    </source>
</evidence>
<organism evidence="2 3">
    <name type="scientific">Sphingomonas chungangi</name>
    <dbReference type="NCBI Taxonomy" id="2683589"/>
    <lineage>
        <taxon>Bacteria</taxon>
        <taxon>Pseudomonadati</taxon>
        <taxon>Pseudomonadota</taxon>
        <taxon>Alphaproteobacteria</taxon>
        <taxon>Sphingomonadales</taxon>
        <taxon>Sphingomonadaceae</taxon>
        <taxon>Sphingomonas</taxon>
    </lineage>
</organism>